<protein>
    <submittedName>
        <fullName evidence="2">Uncharacterized protein</fullName>
    </submittedName>
</protein>
<evidence type="ECO:0000313" key="2">
    <source>
        <dbReference type="EMBL" id="AUX48452.1"/>
    </source>
</evidence>
<feature type="compositionally biased region" description="Low complexity" evidence="1">
    <location>
        <begin position="133"/>
        <end position="144"/>
    </location>
</feature>
<sequence>MPARLEARTGASPEEGRSGRSAAPSPRRRARSRPRRRTTCCAVIPRGNLDQRSVVSRGGTSARPATSRTWPPSSVKIVSAPPAPPYSARASSGVARGNETRTRTFSPVSLRSPVSPRPSNRTHGSAPAPPPSARTSAGRAGLGTTPGLCGLPAASPGAAITAAPSPCALLSSMPSRAPAARARTDSPTRCTNAVSRAHAPSGKLATMSTRRQPTHDRHGHFDQLDLIVYLPDCAAQQNHGPGAIATIANGQAR</sequence>
<organism evidence="2 3">
    <name type="scientific">Sorangium cellulosum</name>
    <name type="common">Polyangium cellulosum</name>
    <dbReference type="NCBI Taxonomy" id="56"/>
    <lineage>
        <taxon>Bacteria</taxon>
        <taxon>Pseudomonadati</taxon>
        <taxon>Myxococcota</taxon>
        <taxon>Polyangia</taxon>
        <taxon>Polyangiales</taxon>
        <taxon>Polyangiaceae</taxon>
        <taxon>Sorangium</taxon>
    </lineage>
</organism>
<feature type="compositionally biased region" description="Polar residues" evidence="1">
    <location>
        <begin position="63"/>
        <end position="72"/>
    </location>
</feature>
<dbReference type="EMBL" id="CP012673">
    <property type="protein sequence ID" value="AUX48452.1"/>
    <property type="molecule type" value="Genomic_DNA"/>
</dbReference>
<feature type="region of interest" description="Disordered" evidence="1">
    <location>
        <begin position="180"/>
        <end position="217"/>
    </location>
</feature>
<feature type="region of interest" description="Disordered" evidence="1">
    <location>
        <begin position="1"/>
        <end position="144"/>
    </location>
</feature>
<feature type="compositionally biased region" description="Basic residues" evidence="1">
    <location>
        <begin position="26"/>
        <end position="38"/>
    </location>
</feature>
<proteinExistence type="predicted"/>
<evidence type="ECO:0000313" key="3">
    <source>
        <dbReference type="Proteomes" id="UP000238348"/>
    </source>
</evidence>
<evidence type="ECO:0000256" key="1">
    <source>
        <dbReference type="SAM" id="MobiDB-lite"/>
    </source>
</evidence>
<reference evidence="2 3" key="1">
    <citation type="submission" date="2015-09" db="EMBL/GenBank/DDBJ databases">
        <title>Sorangium comparison.</title>
        <authorList>
            <person name="Zaburannyi N."/>
            <person name="Bunk B."/>
            <person name="Overmann J."/>
            <person name="Mueller R."/>
        </authorList>
    </citation>
    <scope>NUCLEOTIDE SEQUENCE [LARGE SCALE GENOMIC DNA]</scope>
    <source>
        <strain evidence="2 3">So ce26</strain>
    </source>
</reference>
<dbReference type="Proteomes" id="UP000238348">
    <property type="component" value="Chromosome"/>
</dbReference>
<feature type="compositionally biased region" description="Low complexity" evidence="1">
    <location>
        <begin position="106"/>
        <end position="119"/>
    </location>
</feature>
<dbReference type="AlphaFoldDB" id="A0A2L0FAF6"/>
<feature type="compositionally biased region" description="Low complexity" evidence="1">
    <location>
        <begin position="180"/>
        <end position="189"/>
    </location>
</feature>
<name>A0A2L0FAF6_SORCE</name>
<accession>A0A2L0FAF6</accession>
<gene>
    <name evidence="2" type="ORF">SOCE26_099860</name>
</gene>